<keyword evidence="3" id="KW-0472">Membrane</keyword>
<sequence>MAHGVNILAVLCVRNEAAFLLEWLAHHRACGFTHFLVFSNDCDDGTDVMLDALADRGWLTHIRNDGPYDKGGIQFTALKHAQKLDVVQQADWILSLDVDEFVNIHTGDGTVPALLDALPDATAITLTWRLFGNADQVRYTDAPVTRTFTKCAPVVLHWPWRASMFKTLYRNDGTYRKLGVHRPRNPDPDLLERARWFDGEGRALDAQFKTKRLFSNYGRSNFALAQLNHYPLGAMESYVLKADRGRAVHSDHALGLDYWIERNFCDDTDTSIQRMAAASAPVLRDLMSDPVLGPLHQQAVAWRHARFDTLMQQEPFRALFGRLLMAGPTRPVAPKAAAFMIRYANRARSNARIDAKDAPKTPQ</sequence>
<evidence type="ECO:0000256" key="1">
    <source>
        <dbReference type="ARBA" id="ARBA00004167"/>
    </source>
</evidence>
<dbReference type="GO" id="GO:0005737">
    <property type="term" value="C:cytoplasm"/>
    <property type="evidence" value="ECO:0007669"/>
    <property type="project" value="TreeGrafter"/>
</dbReference>
<dbReference type="PANTHER" id="PTHR21461">
    <property type="entry name" value="GLYCOSYLTRANSFERASE FAMILY 92 PROTEIN"/>
    <property type="match status" value="1"/>
</dbReference>
<name>A0A221K0U4_9RHOB</name>
<dbReference type="Pfam" id="PF13704">
    <property type="entry name" value="Glyco_tranf_2_4"/>
    <property type="match status" value="1"/>
</dbReference>
<dbReference type="SUPFAM" id="SSF53448">
    <property type="entry name" value="Nucleotide-diphospho-sugar transferases"/>
    <property type="match status" value="1"/>
</dbReference>
<keyword evidence="2" id="KW-0812">Transmembrane</keyword>
<reference evidence="4 5" key="1">
    <citation type="submission" date="2017-07" db="EMBL/GenBank/DDBJ databases">
        <title>Genome Sequence of Sulfitobacter pseudonitzschiae Strain SMR1 Isolated from a culture of the Diatom Skeletonema marinoi.</title>
        <authorList>
            <person name="Topel M."/>
            <person name="Pinder M.I.M."/>
            <person name="Johansson O.N."/>
            <person name="Kourtchenko O."/>
            <person name="Godhe A."/>
            <person name="Clarke A.K."/>
        </authorList>
    </citation>
    <scope>NUCLEOTIDE SEQUENCE [LARGE SCALE GENOMIC DNA]</scope>
    <source>
        <strain evidence="4 5">SMR1</strain>
    </source>
</reference>
<keyword evidence="3" id="KW-1133">Transmembrane helix</keyword>
<dbReference type="PANTHER" id="PTHR21461:SF69">
    <property type="entry name" value="GLYCOSYLTRANSFERASE FAMILY 92 PROTEIN"/>
    <property type="match status" value="1"/>
</dbReference>
<accession>A0A221K0U4</accession>
<gene>
    <name evidence="4" type="ORF">SULPSESMR1_01810</name>
</gene>
<dbReference type="EMBL" id="CP022415">
    <property type="protein sequence ID" value="ASM72618.1"/>
    <property type="molecule type" value="Genomic_DNA"/>
</dbReference>
<keyword evidence="4" id="KW-0808">Transferase</keyword>
<keyword evidence="5" id="KW-1185">Reference proteome</keyword>
<protein>
    <submittedName>
        <fullName evidence="4">Glycosyl transferase family 2</fullName>
    </submittedName>
</protein>
<evidence type="ECO:0000256" key="2">
    <source>
        <dbReference type="ARBA" id="ARBA00022692"/>
    </source>
</evidence>
<evidence type="ECO:0000313" key="4">
    <source>
        <dbReference type="EMBL" id="ASM72618.1"/>
    </source>
</evidence>
<dbReference type="InterPro" id="IPR029044">
    <property type="entry name" value="Nucleotide-diphossugar_trans"/>
</dbReference>
<dbReference type="STRING" id="1402135.SAMN05444149_101365"/>
<dbReference type="Proteomes" id="UP000199754">
    <property type="component" value="Chromosome"/>
</dbReference>
<proteinExistence type="predicted"/>
<dbReference type="GO" id="GO:0016757">
    <property type="term" value="F:glycosyltransferase activity"/>
    <property type="evidence" value="ECO:0007669"/>
    <property type="project" value="TreeGrafter"/>
</dbReference>
<dbReference type="GO" id="GO:0016020">
    <property type="term" value="C:membrane"/>
    <property type="evidence" value="ECO:0007669"/>
    <property type="project" value="UniProtKB-SubCell"/>
</dbReference>
<dbReference type="AlphaFoldDB" id="A0A221K0U4"/>
<evidence type="ECO:0000313" key="5">
    <source>
        <dbReference type="Proteomes" id="UP000199754"/>
    </source>
</evidence>
<evidence type="ECO:0000256" key="3">
    <source>
        <dbReference type="ARBA" id="ARBA00022989"/>
    </source>
</evidence>
<dbReference type="KEGG" id="spse:SULPSESMR1_01810"/>
<organism evidence="4 5">
    <name type="scientific">Pseudosulfitobacter pseudonitzschiae</name>
    <dbReference type="NCBI Taxonomy" id="1402135"/>
    <lineage>
        <taxon>Bacteria</taxon>
        <taxon>Pseudomonadati</taxon>
        <taxon>Pseudomonadota</taxon>
        <taxon>Alphaproteobacteria</taxon>
        <taxon>Rhodobacterales</taxon>
        <taxon>Roseobacteraceae</taxon>
        <taxon>Pseudosulfitobacter</taxon>
    </lineage>
</organism>
<comment type="subcellular location">
    <subcellularLocation>
        <location evidence="1">Membrane</location>
        <topology evidence="1">Single-pass membrane protein</topology>
    </subcellularLocation>
</comment>